<feature type="domain" description="DUF58" evidence="1">
    <location>
        <begin position="196"/>
        <end position="365"/>
    </location>
</feature>
<dbReference type="PANTHER" id="PTHR33608:SF3">
    <property type="entry name" value="SLR2013 PROTEIN"/>
    <property type="match status" value="1"/>
</dbReference>
<dbReference type="AlphaFoldDB" id="A0A841H6N8"/>
<evidence type="ECO:0000313" key="2">
    <source>
        <dbReference type="EMBL" id="MBB6073594.1"/>
    </source>
</evidence>
<dbReference type="SUPFAM" id="SSF53300">
    <property type="entry name" value="vWA-like"/>
    <property type="match status" value="1"/>
</dbReference>
<sequence length="433" mass="47350">MQLNVLPTGRWLTLAAAASLVFLVNAPLALLLDAILVLALAADALAVPGEDKLRVSRRSPPRIALGADAEVALLLDNRAARRVRVQVTDDLPAILSRVGADVADTWLGDRREERVAYTVRADRRGDALLGDVHLRVAGPAGFAWRQRRVHRADPLRVVPGVNEGKRYRLLGLRNRLRDAGFRSMRQRGEGGQFESLREYVRGDDPRSLDWKASARRGALIMRQYQVERRQNVVLCIDAGRLMTQKVGERERLDYALTAALLLADVAGVHDDAVGLLVFSDRVHAFIPPARNSMTRLSEALGQVHASMVEPNYPAAFTYLSKQVRKRSLLVLFTDILDPLSSAAVVSQLGRAAEKHLPLVVAIRNPDVEAAAAAPADDEAGVYRRAAAEELLQARAAALASMQRSGVLVADTRPGDAVPAVINRYLDVKRRGSL</sequence>
<dbReference type="RefSeq" id="WP_170034156.1">
    <property type="nucleotide sequence ID" value="NZ_JABDTL010000001.1"/>
</dbReference>
<keyword evidence="3" id="KW-1185">Reference proteome</keyword>
<proteinExistence type="predicted"/>
<organism evidence="2 3">
    <name type="scientific">Longimicrobium terrae</name>
    <dbReference type="NCBI Taxonomy" id="1639882"/>
    <lineage>
        <taxon>Bacteria</taxon>
        <taxon>Pseudomonadati</taxon>
        <taxon>Gemmatimonadota</taxon>
        <taxon>Longimicrobiia</taxon>
        <taxon>Longimicrobiales</taxon>
        <taxon>Longimicrobiaceae</taxon>
        <taxon>Longimicrobium</taxon>
    </lineage>
</organism>
<evidence type="ECO:0000259" key="1">
    <source>
        <dbReference type="Pfam" id="PF01882"/>
    </source>
</evidence>
<gene>
    <name evidence="2" type="ORF">HNQ61_005265</name>
</gene>
<dbReference type="Pfam" id="PF01882">
    <property type="entry name" value="DUF58"/>
    <property type="match status" value="1"/>
</dbReference>
<dbReference type="Proteomes" id="UP000582837">
    <property type="component" value="Unassembled WGS sequence"/>
</dbReference>
<name>A0A841H6N8_9BACT</name>
<dbReference type="EMBL" id="JACHIA010000026">
    <property type="protein sequence ID" value="MBB6073594.1"/>
    <property type="molecule type" value="Genomic_DNA"/>
</dbReference>
<accession>A0A841H6N8</accession>
<evidence type="ECO:0000313" key="3">
    <source>
        <dbReference type="Proteomes" id="UP000582837"/>
    </source>
</evidence>
<dbReference type="PANTHER" id="PTHR33608">
    <property type="entry name" value="BLL2464 PROTEIN"/>
    <property type="match status" value="1"/>
</dbReference>
<dbReference type="Gene3D" id="3.40.50.410">
    <property type="entry name" value="von Willebrand factor, type A domain"/>
    <property type="match status" value="1"/>
</dbReference>
<protein>
    <submittedName>
        <fullName evidence="2">Uncharacterized protein (DUF58 family)</fullName>
    </submittedName>
</protein>
<reference evidence="2 3" key="1">
    <citation type="submission" date="2020-08" db="EMBL/GenBank/DDBJ databases">
        <title>Genomic Encyclopedia of Type Strains, Phase IV (KMG-IV): sequencing the most valuable type-strain genomes for metagenomic binning, comparative biology and taxonomic classification.</title>
        <authorList>
            <person name="Goeker M."/>
        </authorList>
    </citation>
    <scope>NUCLEOTIDE SEQUENCE [LARGE SCALE GENOMIC DNA]</scope>
    <source>
        <strain evidence="2 3">DSM 29007</strain>
    </source>
</reference>
<dbReference type="InterPro" id="IPR002881">
    <property type="entry name" value="DUF58"/>
</dbReference>
<comment type="caution">
    <text evidence="2">The sequence shown here is derived from an EMBL/GenBank/DDBJ whole genome shotgun (WGS) entry which is preliminary data.</text>
</comment>
<dbReference type="InterPro" id="IPR036465">
    <property type="entry name" value="vWFA_dom_sf"/>
</dbReference>